<dbReference type="AlphaFoldDB" id="A0A226MG43"/>
<feature type="non-terminal residue" evidence="1">
    <location>
        <position position="143"/>
    </location>
</feature>
<dbReference type="OrthoDB" id="4007at2759"/>
<dbReference type="GO" id="GO:0034551">
    <property type="term" value="P:mitochondrial respiratory chain complex III assembly"/>
    <property type="evidence" value="ECO:0007669"/>
    <property type="project" value="TreeGrafter"/>
</dbReference>
<proteinExistence type="predicted"/>
<dbReference type="STRING" id="9009.A0A226MG43"/>
<comment type="caution">
    <text evidence="1">The sequence shown here is derived from an EMBL/GenBank/DDBJ whole genome shotgun (WGS) entry which is preliminary data.</text>
</comment>
<evidence type="ECO:0000313" key="2">
    <source>
        <dbReference type="Proteomes" id="UP000198323"/>
    </source>
</evidence>
<accession>A0A226MG43</accession>
<reference evidence="1 2" key="1">
    <citation type="submission" date="2016-07" db="EMBL/GenBank/DDBJ databases">
        <title>Disparate Historic Effective Population Sizes Predicted by Modern Levels of Genome Diversity for the Scaled Quail (Callipepla squamata) and the Northern Bobwhite (Colinus virginianus): Inferences from First and Second Generation Draft Genome Assemblies for Sympatric New World Quail.</title>
        <authorList>
            <person name="Oldeschulte D.L."/>
            <person name="Halley Y.A."/>
            <person name="Bhattarai E.K."/>
            <person name="Brashear W.A."/>
            <person name="Hill J."/>
            <person name="Metz R.P."/>
            <person name="Johnson C.D."/>
            <person name="Rollins D."/>
            <person name="Peterson M.J."/>
            <person name="Bickhart D.M."/>
            <person name="Decker J.E."/>
            <person name="Seabury C.M."/>
        </authorList>
    </citation>
    <scope>NUCLEOTIDE SEQUENCE [LARGE SCALE GENOMIC DNA]</scope>
    <source>
        <strain evidence="1 2">Texas</strain>
        <tissue evidence="1">Leg muscle</tissue>
    </source>
</reference>
<keyword evidence="2" id="KW-1185">Reference proteome</keyword>
<dbReference type="EMBL" id="MCFN01000954">
    <property type="protein sequence ID" value="OXB54251.1"/>
    <property type="molecule type" value="Genomic_DNA"/>
</dbReference>
<dbReference type="InterPro" id="IPR007129">
    <property type="entry name" value="Ubiqinol_cyt_c_chaperone_CPB3"/>
</dbReference>
<protein>
    <submittedName>
        <fullName evidence="1">Uncharacterized protein</fullName>
    </submittedName>
</protein>
<dbReference type="PANTHER" id="PTHR12184:SF1">
    <property type="entry name" value="UBIQUINOL-CYTOCHROME-C REDUCTASE COMPLEX ASSEMBLY FACTOR 1"/>
    <property type="match status" value="1"/>
</dbReference>
<dbReference type="PANTHER" id="PTHR12184">
    <property type="entry name" value="UBIQUINOL-CYTOCHROME C REDUCTASE COMPLEX ASSEMBLY FACTOR 1 FAMILY MEMBER"/>
    <property type="match status" value="1"/>
</dbReference>
<sequence length="143" mass="16316">MLLSNAILEFNLKSCQAEVTQWIAACSGLLQTAVVRGQCRRMLHGIFQRCKTDQFQMPKAYGGLIQANGTKMHQNRLIYSTNKQLSSKDSVQTSEEKVGPFTRIIEAMGFTGPLKYSRWKIKVAALRMYTCCVEKTDYEEFFN</sequence>
<dbReference type="Proteomes" id="UP000198323">
    <property type="component" value="Unassembled WGS sequence"/>
</dbReference>
<evidence type="ECO:0000313" key="1">
    <source>
        <dbReference type="EMBL" id="OXB54251.1"/>
    </source>
</evidence>
<dbReference type="GO" id="GO:0005739">
    <property type="term" value="C:mitochondrion"/>
    <property type="evidence" value="ECO:0007669"/>
    <property type="project" value="TreeGrafter"/>
</dbReference>
<organism evidence="1 2">
    <name type="scientific">Callipepla squamata</name>
    <name type="common">Scaled quail</name>
    <dbReference type="NCBI Taxonomy" id="9009"/>
    <lineage>
        <taxon>Eukaryota</taxon>
        <taxon>Metazoa</taxon>
        <taxon>Chordata</taxon>
        <taxon>Craniata</taxon>
        <taxon>Vertebrata</taxon>
        <taxon>Euteleostomi</taxon>
        <taxon>Archelosauria</taxon>
        <taxon>Archosauria</taxon>
        <taxon>Dinosauria</taxon>
        <taxon>Saurischia</taxon>
        <taxon>Theropoda</taxon>
        <taxon>Coelurosauria</taxon>
        <taxon>Aves</taxon>
        <taxon>Neognathae</taxon>
        <taxon>Galloanserae</taxon>
        <taxon>Galliformes</taxon>
        <taxon>Odontophoridae</taxon>
        <taxon>Callipepla</taxon>
    </lineage>
</organism>
<name>A0A226MG43_CALSU</name>
<gene>
    <name evidence="1" type="ORF">ASZ78_014043</name>
</gene>